<dbReference type="GO" id="GO:0000455">
    <property type="term" value="P:enzyme-directed rRNA pseudouridine synthesis"/>
    <property type="evidence" value="ECO:0007669"/>
    <property type="project" value="UniProtKB-ARBA"/>
</dbReference>
<dbReference type="PANTHER" id="PTHR47683">
    <property type="entry name" value="PSEUDOURIDINE SYNTHASE FAMILY PROTEIN-RELATED"/>
    <property type="match status" value="1"/>
</dbReference>
<keyword evidence="2 6" id="KW-0694">RNA-binding</keyword>
<dbReference type="SUPFAM" id="SSF55174">
    <property type="entry name" value="Alpha-L RNA-binding motif"/>
    <property type="match status" value="1"/>
</dbReference>
<evidence type="ECO:0000256" key="2">
    <source>
        <dbReference type="ARBA" id="ARBA00022884"/>
    </source>
</evidence>
<comment type="catalytic activity">
    <reaction evidence="4">
        <text>uridine(2605) in 23S rRNA = pseudouridine(2605) in 23S rRNA</text>
        <dbReference type="Rhea" id="RHEA:42520"/>
        <dbReference type="Rhea" id="RHEA-COMP:10095"/>
        <dbReference type="Rhea" id="RHEA-COMP:10096"/>
        <dbReference type="ChEBI" id="CHEBI:65314"/>
        <dbReference type="ChEBI" id="CHEBI:65315"/>
        <dbReference type="EC" id="5.4.99.22"/>
    </reaction>
</comment>
<dbReference type="PANTHER" id="PTHR47683:SF3">
    <property type="entry name" value="RIBOSOMAL LARGE SUBUNIT PSEUDOURIDINE SYNTHASE B"/>
    <property type="match status" value="1"/>
</dbReference>
<evidence type="ECO:0000256" key="5">
    <source>
        <dbReference type="ARBA" id="ARBA00037383"/>
    </source>
</evidence>
<dbReference type="EMBL" id="LKHV01000011">
    <property type="protein sequence ID" value="KRG17833.1"/>
    <property type="molecule type" value="Genomic_DNA"/>
</dbReference>
<evidence type="ECO:0000256" key="3">
    <source>
        <dbReference type="ARBA" id="ARBA00023235"/>
    </source>
</evidence>
<evidence type="ECO:0000259" key="8">
    <source>
        <dbReference type="SMART" id="SM00363"/>
    </source>
</evidence>
<dbReference type="AlphaFoldDB" id="A0A0Q9YDD9"/>
<dbReference type="RefSeq" id="WP_057625063.1">
    <property type="nucleotide sequence ID" value="NZ_LKHV02000001.1"/>
</dbReference>
<proteinExistence type="inferred from homology"/>
<dbReference type="Gene3D" id="3.30.70.1560">
    <property type="entry name" value="Alpha-L RNA-binding motif"/>
    <property type="match status" value="1"/>
</dbReference>
<dbReference type="Proteomes" id="UP000051494">
    <property type="component" value="Unassembled WGS sequence"/>
</dbReference>
<dbReference type="InterPro" id="IPR020094">
    <property type="entry name" value="TruA/RsuA/RluB/E/F_N"/>
</dbReference>
<dbReference type="Gene3D" id="3.10.290.10">
    <property type="entry name" value="RNA-binding S4 domain"/>
    <property type="match status" value="1"/>
</dbReference>
<dbReference type="InterPro" id="IPR036986">
    <property type="entry name" value="S4_RNA-bd_sf"/>
</dbReference>
<dbReference type="Pfam" id="PF01479">
    <property type="entry name" value="S4"/>
    <property type="match status" value="1"/>
</dbReference>
<evidence type="ECO:0000313" key="11">
    <source>
        <dbReference type="Proteomes" id="UP000051494"/>
    </source>
</evidence>
<dbReference type="PATRIC" id="fig|1590042.3.peg.1996"/>
<dbReference type="SUPFAM" id="SSF55120">
    <property type="entry name" value="Pseudouridine synthase"/>
    <property type="match status" value="1"/>
</dbReference>
<protein>
    <recommendedName>
        <fullName evidence="7">Pseudouridine synthase</fullName>
        <ecNumber evidence="7">5.4.99.-</ecNumber>
    </recommendedName>
</protein>
<dbReference type="InterPro" id="IPR018496">
    <property type="entry name" value="PsdUridine_synth_RsuA/RluB_CS"/>
</dbReference>
<dbReference type="GO" id="GO:0160139">
    <property type="term" value="F:23S rRNA pseudouridine(2605) synthase activity"/>
    <property type="evidence" value="ECO:0007669"/>
    <property type="project" value="UniProtKB-EC"/>
</dbReference>
<dbReference type="NCBIfam" id="TIGR00093">
    <property type="entry name" value="pseudouridine synthase"/>
    <property type="match status" value="1"/>
</dbReference>
<dbReference type="PROSITE" id="PS50889">
    <property type="entry name" value="S4"/>
    <property type="match status" value="1"/>
</dbReference>
<keyword evidence="3 7" id="KW-0413">Isomerase</keyword>
<comment type="caution">
    <text evidence="9">The sequence shown here is derived from an EMBL/GenBank/DDBJ whole genome shotgun (WGS) entry which is preliminary data.</text>
</comment>
<dbReference type="CDD" id="cd00165">
    <property type="entry name" value="S4"/>
    <property type="match status" value="1"/>
</dbReference>
<feature type="domain" description="RNA-binding S4" evidence="8">
    <location>
        <begin position="10"/>
        <end position="68"/>
    </location>
</feature>
<dbReference type="InterPro" id="IPR020103">
    <property type="entry name" value="PsdUridine_synth_cat_dom_sf"/>
</dbReference>
<dbReference type="PROSITE" id="PS01149">
    <property type="entry name" value="PSI_RSU"/>
    <property type="match status" value="1"/>
</dbReference>
<evidence type="ECO:0000313" key="10">
    <source>
        <dbReference type="EMBL" id="MCS5709060.1"/>
    </source>
</evidence>
<dbReference type="GO" id="GO:0003723">
    <property type="term" value="F:RNA binding"/>
    <property type="evidence" value="ECO:0007669"/>
    <property type="project" value="UniProtKB-KW"/>
</dbReference>
<dbReference type="SMART" id="SM00363">
    <property type="entry name" value="S4"/>
    <property type="match status" value="1"/>
</dbReference>
<dbReference type="OrthoDB" id="9807213at2"/>
<sequence>MKNTTKIQDPKIHAYLAQCGLGSRRQIEKWILEKRVLVNGKLCVIGQRVSSKDKILVDGKKVAALKERDETPVVIAYHKQVGEICTRAQSELPTVFERLPEVNGRWISVGRLDVNTSGLLLFTNNGTLANRLMHPKYEVERKYHVRVHGKLNQAILNQFLTGIMLDGDFLKFDSIQPLKSLITEVANQWFIVTLRQGKYREIRRLFESQDCQVSRLMRVQYGNISLPRSLRQGQYQYLSQTQIEGLVGT</sequence>
<organism evidence="9">
    <name type="scientific">Candidatus Berkiella cookevillensis</name>
    <dbReference type="NCBI Taxonomy" id="437022"/>
    <lineage>
        <taxon>Bacteria</taxon>
        <taxon>Pseudomonadati</taxon>
        <taxon>Pseudomonadota</taxon>
        <taxon>Gammaproteobacteria</taxon>
        <taxon>Candidatus Berkiellales</taxon>
        <taxon>Candidatus Berkiellaceae</taxon>
        <taxon>Candidatus Berkiella</taxon>
    </lineage>
</organism>
<reference evidence="10" key="2">
    <citation type="journal article" date="2016" name="Genome Announc.">
        <title>Draft Genome Sequences of Two Novel Amoeba-Resistant Intranuclear Bacteria, 'Candidatus Berkiella cookevillensis' and 'Candidatus Berkiella aquae'.</title>
        <authorList>
            <person name="Mehari Y.T."/>
            <person name="Arivett B.A."/>
            <person name="Farone A.L."/>
            <person name="Gunderson J.H."/>
            <person name="Farone M.B."/>
        </authorList>
    </citation>
    <scope>NUCLEOTIDE SEQUENCE</scope>
    <source>
        <strain evidence="10">CC99</strain>
    </source>
</reference>
<evidence type="ECO:0000256" key="4">
    <source>
        <dbReference type="ARBA" id="ARBA00036944"/>
    </source>
</evidence>
<reference evidence="9" key="1">
    <citation type="submission" date="2015-09" db="EMBL/GenBank/DDBJ databases">
        <title>Draft Genome Sequences of Two Novel Amoeba-resistant Intranuclear Bacteria, Candidatus Berkiella cookevillensis and Candidatus Berkiella aquae.</title>
        <authorList>
            <person name="Mehari Y.T."/>
            <person name="Arivett B.A."/>
            <person name="Farone A.L."/>
            <person name="Gunderson J.H."/>
            <person name="Farone M.B."/>
        </authorList>
    </citation>
    <scope>NUCLEOTIDE SEQUENCE [LARGE SCALE GENOMIC DNA]</scope>
    <source>
        <strain evidence="9">CC99</strain>
    </source>
</reference>
<dbReference type="EMBL" id="LKHV02000001">
    <property type="protein sequence ID" value="MCS5709060.1"/>
    <property type="molecule type" value="Genomic_DNA"/>
</dbReference>
<evidence type="ECO:0000313" key="9">
    <source>
        <dbReference type="EMBL" id="KRG17833.1"/>
    </source>
</evidence>
<comment type="function">
    <text evidence="5">Responsible for synthesis of pseudouridine from uracil-2605 in 23S ribosomal RNA.</text>
</comment>
<dbReference type="InterPro" id="IPR006145">
    <property type="entry name" value="PsdUridine_synth_RsuA/RluA"/>
</dbReference>
<name>A0A0Q9YDD9_9GAMM</name>
<evidence type="ECO:0000256" key="6">
    <source>
        <dbReference type="PROSITE-ProRule" id="PRU00182"/>
    </source>
</evidence>
<gene>
    <name evidence="9" type="primary">rluB</name>
    <name evidence="10" type="ORF">CC99x_009105</name>
    <name evidence="9" type="ORF">CC99x_01956</name>
</gene>
<reference evidence="10" key="3">
    <citation type="submission" date="2021-06" db="EMBL/GenBank/DDBJ databases">
        <title>Genomic Description and Analysis of Intracellular Bacteria, Candidatus Berkiella cookevillensis and Candidatus Berkiella aquae.</title>
        <authorList>
            <person name="Kidane D.T."/>
            <person name="Mehari Y.T."/>
            <person name="Rice F.C."/>
            <person name="Arivett B.A."/>
            <person name="Farone A.L."/>
            <person name="Berk S.G."/>
            <person name="Farone M.B."/>
        </authorList>
    </citation>
    <scope>NUCLEOTIDE SEQUENCE</scope>
    <source>
        <strain evidence="10">CC99</strain>
    </source>
</reference>
<dbReference type="EC" id="5.4.99.-" evidence="7"/>
<keyword evidence="11" id="KW-1185">Reference proteome</keyword>
<evidence type="ECO:0000256" key="1">
    <source>
        <dbReference type="ARBA" id="ARBA00008348"/>
    </source>
</evidence>
<dbReference type="Pfam" id="PF00849">
    <property type="entry name" value="PseudoU_synth_2"/>
    <property type="match status" value="1"/>
</dbReference>
<comment type="similarity">
    <text evidence="1 7">Belongs to the pseudouridine synthase RsuA family.</text>
</comment>
<accession>A0A0Q9YDD9</accession>
<dbReference type="InterPro" id="IPR000748">
    <property type="entry name" value="PsdUridine_synth_RsuA/RluB/E/F"/>
</dbReference>
<dbReference type="Gene3D" id="3.30.70.580">
    <property type="entry name" value="Pseudouridine synthase I, catalytic domain, N-terminal subdomain"/>
    <property type="match status" value="1"/>
</dbReference>
<dbReference type="InterPro" id="IPR050343">
    <property type="entry name" value="RsuA_PseudoU_synthase"/>
</dbReference>
<dbReference type="STRING" id="437022.CC99x_01956"/>
<dbReference type="InterPro" id="IPR042092">
    <property type="entry name" value="PsdUridine_s_RsuA/RluB/E/F_cat"/>
</dbReference>
<dbReference type="InterPro" id="IPR002942">
    <property type="entry name" value="S4_RNA-bd"/>
</dbReference>
<evidence type="ECO:0000256" key="7">
    <source>
        <dbReference type="RuleBase" id="RU003887"/>
    </source>
</evidence>